<gene>
    <name evidence="1" type="ORF">ADICEAN_00681</name>
</gene>
<comment type="caution">
    <text evidence="1">The sequence shown here is derived from an EMBL/GenBank/DDBJ whole genome shotgun (WGS) entry which is preliminary data.</text>
</comment>
<dbReference type="InterPro" id="IPR017686">
    <property type="entry name" value="Phg/plasmid-like_prot"/>
</dbReference>
<dbReference type="Proteomes" id="UP000011910">
    <property type="component" value="Unassembled WGS sequence"/>
</dbReference>
<dbReference type="InterPro" id="IPR026325">
    <property type="entry name" value="DUF932"/>
</dbReference>
<dbReference type="AlphaFoldDB" id="M7NA70"/>
<dbReference type="Pfam" id="PF06067">
    <property type="entry name" value="DUF932"/>
    <property type="match status" value="1"/>
</dbReference>
<dbReference type="STRING" id="1279009.ADICEAN_00681"/>
<name>M7NA70_9BACT</name>
<dbReference type="PATRIC" id="fig|1279009.4.peg.697"/>
<proteinExistence type="predicted"/>
<evidence type="ECO:0000313" key="1">
    <source>
        <dbReference type="EMBL" id="EMR04157.1"/>
    </source>
</evidence>
<sequence length="343" mass="37979">MAHNLAQNPKSGKAAFFSVREKAWHQLGLLLEDCPTSAEAIAFAGLDYEVQKTSLQAFTLPFMPHPVPDTDNWPYAKVPHRYATVRTDTGDPLGVVGKNYQVVQNKEAFGFFDSIVGSGEAIYETAGALGRGEIIFISAKLPSHLHIKCNGKEDGIEQYLLLTNSHNGGSAIRILFTPVRVVCNNTLNMALHSKKSVSIRHTSKVQYGLSRAARLLGLVQREYGKTEEAYQHLAKIKITDGVLRHYIDSIFPAKGETEEISTRLAGIRQQVYAYTQEGAGQYQIRGTAWWAYNGITGYFQNVRPFGSWEKHFRTNLLGSGHALMQKALAEALKLEKGGVPPFL</sequence>
<dbReference type="NCBIfam" id="TIGR03299">
    <property type="entry name" value="LGT_TIGR03299"/>
    <property type="match status" value="1"/>
</dbReference>
<keyword evidence="2" id="KW-1185">Reference proteome</keyword>
<dbReference type="eggNOG" id="ENOG502Z7QU">
    <property type="taxonomic scope" value="Bacteria"/>
</dbReference>
<dbReference type="EMBL" id="AODQ01000010">
    <property type="protein sequence ID" value="EMR04157.1"/>
    <property type="molecule type" value="Genomic_DNA"/>
</dbReference>
<protein>
    <submittedName>
        <fullName evidence="1">Phage/plasmid-like protein</fullName>
    </submittedName>
</protein>
<reference evidence="1 2" key="1">
    <citation type="journal article" date="2013" name="Genome Announc.">
        <title>Draft Genome Sequence of Cesiribacter andamanensis Strain AMV16T, Isolated from a Soil Sample from a Mud Volcano in the Andaman Islands, India.</title>
        <authorList>
            <person name="Shivaji S."/>
            <person name="Ara S."/>
            <person name="Begum Z."/>
            <person name="Srinivas T.N."/>
            <person name="Singh A."/>
            <person name="Kumar Pinnaka A."/>
        </authorList>
    </citation>
    <scope>NUCLEOTIDE SEQUENCE [LARGE SCALE GENOMIC DNA]</scope>
    <source>
        <strain evidence="1 2">AMV16</strain>
    </source>
</reference>
<dbReference type="RefSeq" id="WP_009194088.1">
    <property type="nucleotide sequence ID" value="NZ_AODQ01000010.1"/>
</dbReference>
<evidence type="ECO:0000313" key="2">
    <source>
        <dbReference type="Proteomes" id="UP000011910"/>
    </source>
</evidence>
<accession>M7NA70</accession>
<dbReference type="OrthoDB" id="576140at2"/>
<organism evidence="1 2">
    <name type="scientific">Cesiribacter andamanensis AMV16</name>
    <dbReference type="NCBI Taxonomy" id="1279009"/>
    <lineage>
        <taxon>Bacteria</taxon>
        <taxon>Pseudomonadati</taxon>
        <taxon>Bacteroidota</taxon>
        <taxon>Cytophagia</taxon>
        <taxon>Cytophagales</taxon>
        <taxon>Cesiribacteraceae</taxon>
        <taxon>Cesiribacter</taxon>
    </lineage>
</organism>